<dbReference type="InterPro" id="IPR052721">
    <property type="entry name" value="ET_Amicyanin"/>
</dbReference>
<evidence type="ECO:0000259" key="3">
    <source>
        <dbReference type="Pfam" id="PF13473"/>
    </source>
</evidence>
<dbReference type="PROSITE" id="PS51257">
    <property type="entry name" value="PROKAR_LIPOPROTEIN"/>
    <property type="match status" value="1"/>
</dbReference>
<dbReference type="EMBL" id="JAKLTQ010000025">
    <property type="protein sequence ID" value="MCG2624457.1"/>
    <property type="molecule type" value="Genomic_DNA"/>
</dbReference>
<evidence type="ECO:0000313" key="5">
    <source>
        <dbReference type="Proteomes" id="UP001165368"/>
    </source>
</evidence>
<proteinExistence type="predicted"/>
<feature type="compositionally biased region" description="Low complexity" evidence="1">
    <location>
        <begin position="31"/>
        <end position="54"/>
    </location>
</feature>
<feature type="region of interest" description="Disordered" evidence="1">
    <location>
        <begin position="23"/>
        <end position="54"/>
    </location>
</feature>
<gene>
    <name evidence="4" type="ORF">LVY72_21445</name>
</gene>
<dbReference type="InterPro" id="IPR028096">
    <property type="entry name" value="EfeO_Cupredoxin"/>
</dbReference>
<dbReference type="SUPFAM" id="SSF49503">
    <property type="entry name" value="Cupredoxins"/>
    <property type="match status" value="1"/>
</dbReference>
<dbReference type="InterPro" id="IPR008972">
    <property type="entry name" value="Cupredoxin"/>
</dbReference>
<evidence type="ECO:0000256" key="2">
    <source>
        <dbReference type="SAM" id="SignalP"/>
    </source>
</evidence>
<feature type="signal peptide" evidence="2">
    <location>
        <begin position="1"/>
        <end position="23"/>
    </location>
</feature>
<keyword evidence="2" id="KW-0732">Signal</keyword>
<sequence length="141" mass="13728">MKTGKALGILALVALLSAGCAPGSPPGTGSPGTASSMPMGTSSPMSSPGMMEGSGPAAAAAVITISDFAFQTPASVPAGATVTVTNKDTVEHTVTADTGSAFNVEVKANGGTATFTAPSKAGSYPFHCSIHPQMLGTLTVK</sequence>
<dbReference type="PANTHER" id="PTHR36507">
    <property type="entry name" value="BLL1555 PROTEIN"/>
    <property type="match status" value="1"/>
</dbReference>
<feature type="domain" description="EfeO-type cupredoxin-like" evidence="3">
    <location>
        <begin position="61"/>
        <end position="140"/>
    </location>
</feature>
<organism evidence="4 5">
    <name type="scientific">Arthrobacter hankyongi</name>
    <dbReference type="NCBI Taxonomy" id="2904801"/>
    <lineage>
        <taxon>Bacteria</taxon>
        <taxon>Bacillati</taxon>
        <taxon>Actinomycetota</taxon>
        <taxon>Actinomycetes</taxon>
        <taxon>Micrococcales</taxon>
        <taxon>Micrococcaceae</taxon>
        <taxon>Arthrobacter</taxon>
    </lineage>
</organism>
<name>A0ABS9LDF8_9MICC</name>
<dbReference type="Proteomes" id="UP001165368">
    <property type="component" value="Unassembled WGS sequence"/>
</dbReference>
<evidence type="ECO:0000313" key="4">
    <source>
        <dbReference type="EMBL" id="MCG2624457.1"/>
    </source>
</evidence>
<dbReference type="Pfam" id="PF13473">
    <property type="entry name" value="Cupredoxin_1"/>
    <property type="match status" value="1"/>
</dbReference>
<accession>A0ABS9LDF8</accession>
<protein>
    <submittedName>
        <fullName evidence="4">Cupredoxin domain-containing protein</fullName>
    </submittedName>
</protein>
<dbReference type="RefSeq" id="WP_237826360.1">
    <property type="nucleotide sequence ID" value="NZ_JAKLTQ010000025.1"/>
</dbReference>
<dbReference type="Gene3D" id="2.60.40.420">
    <property type="entry name" value="Cupredoxins - blue copper proteins"/>
    <property type="match status" value="1"/>
</dbReference>
<dbReference type="PANTHER" id="PTHR36507:SF1">
    <property type="entry name" value="BLL1555 PROTEIN"/>
    <property type="match status" value="1"/>
</dbReference>
<keyword evidence="5" id="KW-1185">Reference proteome</keyword>
<reference evidence="4" key="1">
    <citation type="submission" date="2022-01" db="EMBL/GenBank/DDBJ databases">
        <authorList>
            <person name="Jo J.-H."/>
            <person name="Im W.-T."/>
        </authorList>
    </citation>
    <scope>NUCLEOTIDE SEQUENCE</scope>
    <source>
        <strain evidence="4">I2-34</strain>
    </source>
</reference>
<evidence type="ECO:0000256" key="1">
    <source>
        <dbReference type="SAM" id="MobiDB-lite"/>
    </source>
</evidence>
<feature type="chain" id="PRO_5047214083" evidence="2">
    <location>
        <begin position="24"/>
        <end position="141"/>
    </location>
</feature>
<comment type="caution">
    <text evidence="4">The sequence shown here is derived from an EMBL/GenBank/DDBJ whole genome shotgun (WGS) entry which is preliminary data.</text>
</comment>